<dbReference type="EMBL" id="AP023355">
    <property type="protein sequence ID" value="BCJ35727.1"/>
    <property type="molecule type" value="Genomic_DNA"/>
</dbReference>
<feature type="transmembrane region" description="Helical" evidence="1">
    <location>
        <begin position="225"/>
        <end position="243"/>
    </location>
</feature>
<keyword evidence="1" id="KW-1133">Transmembrane helix</keyword>
<proteinExistence type="predicted"/>
<feature type="transmembrane region" description="Helical" evidence="1">
    <location>
        <begin position="114"/>
        <end position="138"/>
    </location>
</feature>
<keyword evidence="3" id="KW-1185">Reference proteome</keyword>
<name>A0A7R7DQ63_9ACTN</name>
<dbReference type="AlphaFoldDB" id="A0A7R7DQ63"/>
<evidence type="ECO:0000313" key="2">
    <source>
        <dbReference type="EMBL" id="BCJ35727.1"/>
    </source>
</evidence>
<keyword evidence="1" id="KW-0812">Transmembrane</keyword>
<sequence>MTIAATLPYLTLKALWLTGHGTGAADAAGGAVLLDTVHLVGDVVTAGLEVAAIALALALTCGWGRRVPAVLVLFPMWVGTGLLAPIAAGVPLGLAVQAVAGGSPAPAGNGLHGWVYGCVYGGFLVQAVGLFALFPGYVRGRWPGLLRDRAASVVPGPRWAVRVAGAVAVGYAGALTLWAATGSRFAGPAGFETLAQRTYLAAGAVLVVVGVLAVAAARRPSRVRYVAGWAGTAVIALSGPTGVALSSDHSPQPGYVAVCLVAMLAGLVLTVLALRALRRPDRPAGTARALPRTVTLGSPAGR</sequence>
<feature type="transmembrane region" description="Helical" evidence="1">
    <location>
        <begin position="255"/>
        <end position="274"/>
    </location>
</feature>
<protein>
    <recommendedName>
        <fullName evidence="4">LigA protein</fullName>
    </recommendedName>
</protein>
<feature type="transmembrane region" description="Helical" evidence="1">
    <location>
        <begin position="159"/>
        <end position="179"/>
    </location>
</feature>
<accession>A0A7R7DQ63</accession>
<keyword evidence="1" id="KW-0472">Membrane</keyword>
<organism evidence="2 3">
    <name type="scientific">Actinocatenispora thailandica</name>
    <dbReference type="NCBI Taxonomy" id="227318"/>
    <lineage>
        <taxon>Bacteria</taxon>
        <taxon>Bacillati</taxon>
        <taxon>Actinomycetota</taxon>
        <taxon>Actinomycetes</taxon>
        <taxon>Micromonosporales</taxon>
        <taxon>Micromonosporaceae</taxon>
        <taxon>Actinocatenispora</taxon>
    </lineage>
</organism>
<feature type="transmembrane region" description="Helical" evidence="1">
    <location>
        <begin position="70"/>
        <end position="94"/>
    </location>
</feature>
<evidence type="ECO:0008006" key="4">
    <source>
        <dbReference type="Google" id="ProtNLM"/>
    </source>
</evidence>
<feature type="transmembrane region" description="Helical" evidence="1">
    <location>
        <begin position="199"/>
        <end position="218"/>
    </location>
</feature>
<evidence type="ECO:0000313" key="3">
    <source>
        <dbReference type="Proteomes" id="UP000611640"/>
    </source>
</evidence>
<gene>
    <name evidence="2" type="ORF">Athai_32300</name>
</gene>
<feature type="transmembrane region" description="Helical" evidence="1">
    <location>
        <begin position="43"/>
        <end position="63"/>
    </location>
</feature>
<dbReference type="KEGG" id="atl:Athai_32300"/>
<evidence type="ECO:0000256" key="1">
    <source>
        <dbReference type="SAM" id="Phobius"/>
    </source>
</evidence>
<reference evidence="2 3" key="1">
    <citation type="submission" date="2020-08" db="EMBL/GenBank/DDBJ databases">
        <title>Whole genome shotgun sequence of Actinocatenispora thailandica NBRC 105041.</title>
        <authorList>
            <person name="Komaki H."/>
            <person name="Tamura T."/>
        </authorList>
    </citation>
    <scope>NUCLEOTIDE SEQUENCE [LARGE SCALE GENOMIC DNA]</scope>
    <source>
        <strain evidence="2 3">NBRC 105041</strain>
    </source>
</reference>
<dbReference type="Proteomes" id="UP000611640">
    <property type="component" value="Chromosome"/>
</dbReference>